<evidence type="ECO:0000313" key="1">
    <source>
        <dbReference type="EMBL" id="GBL89748.1"/>
    </source>
</evidence>
<accession>A0A4Y2BCI1</accession>
<proteinExistence type="predicted"/>
<organism evidence="1 2">
    <name type="scientific">Araneus ventricosus</name>
    <name type="common">Orbweaver spider</name>
    <name type="synonym">Epeira ventricosa</name>
    <dbReference type="NCBI Taxonomy" id="182803"/>
    <lineage>
        <taxon>Eukaryota</taxon>
        <taxon>Metazoa</taxon>
        <taxon>Ecdysozoa</taxon>
        <taxon>Arthropoda</taxon>
        <taxon>Chelicerata</taxon>
        <taxon>Arachnida</taxon>
        <taxon>Araneae</taxon>
        <taxon>Araneomorphae</taxon>
        <taxon>Entelegynae</taxon>
        <taxon>Araneoidea</taxon>
        <taxon>Araneidae</taxon>
        <taxon>Araneus</taxon>
    </lineage>
</organism>
<sequence>MYRYSTIVNLMVGNTRLQEFLAAIRVDKPDSLGIGDFGDKMMILESTKFCSLGISVRNRDIESLGDDSMRLHNQSEKSIKYRICLL</sequence>
<reference evidence="1 2" key="1">
    <citation type="journal article" date="2019" name="Sci. Rep.">
        <title>Orb-weaving spider Araneus ventricosus genome elucidates the spidroin gene catalogue.</title>
        <authorList>
            <person name="Kono N."/>
            <person name="Nakamura H."/>
            <person name="Ohtoshi R."/>
            <person name="Moran D.A.P."/>
            <person name="Shinohara A."/>
            <person name="Yoshida Y."/>
            <person name="Fujiwara M."/>
            <person name="Mori M."/>
            <person name="Tomita M."/>
            <person name="Arakawa K."/>
        </authorList>
    </citation>
    <scope>NUCLEOTIDE SEQUENCE [LARGE SCALE GENOMIC DNA]</scope>
</reference>
<dbReference type="Proteomes" id="UP000499080">
    <property type="component" value="Unassembled WGS sequence"/>
</dbReference>
<protein>
    <submittedName>
        <fullName evidence="1">Uncharacterized protein</fullName>
    </submittedName>
</protein>
<name>A0A4Y2BCI1_ARAVE</name>
<evidence type="ECO:0000313" key="2">
    <source>
        <dbReference type="Proteomes" id="UP000499080"/>
    </source>
</evidence>
<keyword evidence="2" id="KW-1185">Reference proteome</keyword>
<gene>
    <name evidence="1" type="ORF">AVEN_104685_1</name>
</gene>
<comment type="caution">
    <text evidence="1">The sequence shown here is derived from an EMBL/GenBank/DDBJ whole genome shotgun (WGS) entry which is preliminary data.</text>
</comment>
<dbReference type="EMBL" id="BGPR01000066">
    <property type="protein sequence ID" value="GBL89748.1"/>
    <property type="molecule type" value="Genomic_DNA"/>
</dbReference>
<dbReference type="AlphaFoldDB" id="A0A4Y2BCI1"/>